<dbReference type="EMBL" id="HBIJ01007863">
    <property type="protein sequence ID" value="CAE0364798.1"/>
    <property type="molecule type" value="Transcribed_RNA"/>
</dbReference>
<evidence type="ECO:0008006" key="2">
    <source>
        <dbReference type="Google" id="ProtNLM"/>
    </source>
</evidence>
<name>A0A7S3NJP9_9STRA</name>
<protein>
    <recommendedName>
        <fullName evidence="2">Sulfotransferase domain-containing protein</fullName>
    </recommendedName>
</protein>
<reference evidence="1" key="1">
    <citation type="submission" date="2021-01" db="EMBL/GenBank/DDBJ databases">
        <authorList>
            <person name="Corre E."/>
            <person name="Pelletier E."/>
            <person name="Niang G."/>
            <person name="Scheremetjew M."/>
            <person name="Finn R."/>
            <person name="Kale V."/>
            <person name="Holt S."/>
            <person name="Cochrane G."/>
            <person name="Meng A."/>
            <person name="Brown T."/>
            <person name="Cohen L."/>
        </authorList>
    </citation>
    <scope>NUCLEOTIDE SEQUENCE</scope>
    <source>
        <strain evidence="1">CCMP1510</strain>
    </source>
</reference>
<evidence type="ECO:0000313" key="1">
    <source>
        <dbReference type="EMBL" id="CAE0364798.1"/>
    </source>
</evidence>
<dbReference type="GO" id="GO:0016020">
    <property type="term" value="C:membrane"/>
    <property type="evidence" value="ECO:0007669"/>
    <property type="project" value="InterPro"/>
</dbReference>
<accession>A0A7S3NJP9</accession>
<dbReference type="InterPro" id="IPR005331">
    <property type="entry name" value="Sulfotransferase"/>
</dbReference>
<dbReference type="Pfam" id="PF03567">
    <property type="entry name" value="Sulfotransfer_2"/>
    <property type="match status" value="1"/>
</dbReference>
<proteinExistence type="predicted"/>
<dbReference type="AlphaFoldDB" id="A0A7S3NJP9"/>
<dbReference type="GO" id="GO:0008146">
    <property type="term" value="F:sulfotransferase activity"/>
    <property type="evidence" value="ECO:0007669"/>
    <property type="project" value="InterPro"/>
</dbReference>
<sequence length="372" mass="42464">MKNTTNWRRWKRIQSRPQGWRGVWAEKAEAALQKWRESDEGFKRCAKVRAIHAETLRLGCKICNSKEKVNYRDMWCPRNDCMTKNTRGFGHPQGMIYVGKSGRFVYLPIPKVASTTLRKWSVAAYKEEAEETEAKWLLPDSEKAIADRLLGMAMWHDVPRAVRAKTAAFALVRDPLERFSSALKELFAYEKGPQERRTWGRHVLRRQHFFAQAAKRSSNASAISLFASGGVIRVRKELEIVIGDAVRDLACDPDWNEHLTPQRLFFPDKFLAAGPAIAPSINIVALLPSAARTAGLDHELAKNFAIAGNKLNSVTSKQKMNIHTNAREGWPQPNDIRPALDHADEYTQSGLISTRYLWCWLYAIDYTSFPFF</sequence>
<gene>
    <name evidence="1" type="ORF">ALAG00032_LOCUS5540</name>
</gene>
<organism evidence="1">
    <name type="scientific">Aureoumbra lagunensis</name>
    <dbReference type="NCBI Taxonomy" id="44058"/>
    <lineage>
        <taxon>Eukaryota</taxon>
        <taxon>Sar</taxon>
        <taxon>Stramenopiles</taxon>
        <taxon>Ochrophyta</taxon>
        <taxon>Pelagophyceae</taxon>
        <taxon>Pelagomonadales</taxon>
        <taxon>Aureoumbra</taxon>
    </lineage>
</organism>